<dbReference type="Proteomes" id="UP000662939">
    <property type="component" value="Chromosome"/>
</dbReference>
<dbReference type="InterPro" id="IPR005182">
    <property type="entry name" value="YdbS-like_PH"/>
</dbReference>
<feature type="transmembrane region" description="Helical" evidence="2">
    <location>
        <begin position="134"/>
        <end position="156"/>
    </location>
</feature>
<feature type="region of interest" description="Disordered" evidence="1">
    <location>
        <begin position="276"/>
        <end position="305"/>
    </location>
</feature>
<dbReference type="AlphaFoldDB" id="A0A895XIF7"/>
<keyword evidence="5" id="KW-1185">Reference proteome</keyword>
<feature type="compositionally biased region" description="Low complexity" evidence="1">
    <location>
        <begin position="65"/>
        <end position="84"/>
    </location>
</feature>
<feature type="compositionally biased region" description="Polar residues" evidence="1">
    <location>
        <begin position="45"/>
        <end position="60"/>
    </location>
</feature>
<dbReference type="EMBL" id="CP070496">
    <property type="protein sequence ID" value="QSB04737.1"/>
    <property type="molecule type" value="Genomic_DNA"/>
</dbReference>
<dbReference type="PANTHER" id="PTHR37938">
    <property type="entry name" value="BLL0215 PROTEIN"/>
    <property type="match status" value="1"/>
</dbReference>
<keyword evidence="2" id="KW-1133">Transmembrane helix</keyword>
<accession>A0A895XIF7</accession>
<proteinExistence type="predicted"/>
<reference evidence="4" key="1">
    <citation type="submission" date="2021-02" db="EMBL/GenBank/DDBJ databases">
        <title>Natronoglycomyces albus gen. nov., sp. nov, a haloalkaliphilic actinobacterium from a soda solonchak soil.</title>
        <authorList>
            <person name="Sorokin D.Y."/>
            <person name="Khijniak T.V."/>
            <person name="Zakharycheva A.P."/>
            <person name="Boueva O.V."/>
            <person name="Ariskina E.V."/>
            <person name="Hahnke R.L."/>
            <person name="Bunk B."/>
            <person name="Sproer C."/>
            <person name="Schumann P."/>
            <person name="Evtushenko L.I."/>
            <person name="Kublanov I.V."/>
        </authorList>
    </citation>
    <scope>NUCLEOTIDE SEQUENCE</scope>
    <source>
        <strain evidence="4">DSM 106290</strain>
    </source>
</reference>
<dbReference type="KEGG" id="nav:JQS30_13305"/>
<evidence type="ECO:0000256" key="1">
    <source>
        <dbReference type="SAM" id="MobiDB-lite"/>
    </source>
</evidence>
<dbReference type="Pfam" id="PF03703">
    <property type="entry name" value="bPH_2"/>
    <property type="match status" value="1"/>
</dbReference>
<evidence type="ECO:0000313" key="5">
    <source>
        <dbReference type="Proteomes" id="UP000662939"/>
    </source>
</evidence>
<keyword evidence="2" id="KW-0812">Transmembrane</keyword>
<evidence type="ECO:0000259" key="3">
    <source>
        <dbReference type="Pfam" id="PF03703"/>
    </source>
</evidence>
<feature type="compositionally biased region" description="Basic and acidic residues" evidence="1">
    <location>
        <begin position="293"/>
        <end position="305"/>
    </location>
</feature>
<feature type="transmembrane region" description="Helical" evidence="2">
    <location>
        <begin position="168"/>
        <end position="186"/>
    </location>
</feature>
<evidence type="ECO:0000313" key="4">
    <source>
        <dbReference type="EMBL" id="QSB04737.1"/>
    </source>
</evidence>
<dbReference type="PANTHER" id="PTHR37938:SF1">
    <property type="entry name" value="BLL0215 PROTEIN"/>
    <property type="match status" value="1"/>
</dbReference>
<protein>
    <submittedName>
        <fullName evidence="4">PH domain-containing protein</fullName>
    </submittedName>
</protein>
<feature type="domain" description="YdbS-like PH" evidence="3">
    <location>
        <begin position="191"/>
        <end position="267"/>
    </location>
</feature>
<name>A0A895XIF7_9ACTN</name>
<dbReference type="RefSeq" id="WP_213170734.1">
    <property type="nucleotide sequence ID" value="NZ_CP070496.1"/>
</dbReference>
<organism evidence="4 5">
    <name type="scientific">Natronoglycomyces albus</name>
    <dbReference type="NCBI Taxonomy" id="2811108"/>
    <lineage>
        <taxon>Bacteria</taxon>
        <taxon>Bacillati</taxon>
        <taxon>Actinomycetota</taxon>
        <taxon>Actinomycetes</taxon>
        <taxon>Glycomycetales</taxon>
        <taxon>Glycomycetaceae</taxon>
        <taxon>Natronoglycomyces</taxon>
    </lineage>
</organism>
<feature type="compositionally biased region" description="Acidic residues" evidence="1">
    <location>
        <begin position="276"/>
        <end position="291"/>
    </location>
</feature>
<keyword evidence="2" id="KW-0472">Membrane</keyword>
<feature type="region of interest" description="Disordered" evidence="1">
    <location>
        <begin position="1"/>
        <end position="84"/>
    </location>
</feature>
<gene>
    <name evidence="4" type="ORF">JQS30_13305</name>
</gene>
<sequence length="305" mass="33200">MTDAGAGGPAERNTEPLTPPHPRASTDGSESVIGGSGSSGDPAPQSGSAENSPSAQQSGAPVTFSPGTSSGGPPSPESGGLPETAQSILGGVRFSEAGMLSGLKAPRVPDAPSPISARYLFPTEKYRGEWRRHWVHLMPWCILGALSTFIMGFVSGLFLKWESDSRELALSITFITWAIVLGYVGWKLIDWYMDRFILTNKRVMLINGVVTRKVAMMPLMRVTDMKYEQTPMGRMLNYGTFIIESAGQDQALREIAHLPNPNELYLQICEEMYEPEAVDERDSEEEVEIEPESSSRRDARTGGDA</sequence>
<evidence type="ECO:0000256" key="2">
    <source>
        <dbReference type="SAM" id="Phobius"/>
    </source>
</evidence>